<dbReference type="PANTHER" id="PTHR46910:SF1">
    <property type="entry name" value="MISCELLANEOUS ZN(II)2CYS6 TRANSCRIPTION FACTOR (EUROFUNG)-RELATED"/>
    <property type="match status" value="1"/>
</dbReference>
<feature type="domain" description="Zn(2)-C6 fungal-type" evidence="6">
    <location>
        <begin position="12"/>
        <end position="42"/>
    </location>
</feature>
<dbReference type="InterPro" id="IPR036864">
    <property type="entry name" value="Zn2-C6_fun-type_DNA-bd_sf"/>
</dbReference>
<evidence type="ECO:0000259" key="6">
    <source>
        <dbReference type="PROSITE" id="PS50048"/>
    </source>
</evidence>
<dbReference type="PROSITE" id="PS50048">
    <property type="entry name" value="ZN2_CY6_FUNGAL_2"/>
    <property type="match status" value="1"/>
</dbReference>
<evidence type="ECO:0000256" key="5">
    <source>
        <dbReference type="ARBA" id="ARBA00023242"/>
    </source>
</evidence>
<dbReference type="InterPro" id="IPR001138">
    <property type="entry name" value="Zn2Cys6_DnaBD"/>
</dbReference>
<keyword evidence="8" id="KW-1185">Reference proteome</keyword>
<dbReference type="PANTHER" id="PTHR46910">
    <property type="entry name" value="TRANSCRIPTION FACTOR PDR1"/>
    <property type="match status" value="1"/>
</dbReference>
<reference evidence="7 8" key="1">
    <citation type="submission" date="2015-04" db="EMBL/GenBank/DDBJ databases">
        <authorList>
            <person name="Heijne W.H."/>
            <person name="Fedorova N.D."/>
            <person name="Nierman W.C."/>
            <person name="Vollebregt A.W."/>
            <person name="Zhao Z."/>
            <person name="Wu L."/>
            <person name="Kumar M."/>
            <person name="Stam H."/>
            <person name="van den Berg M.A."/>
            <person name="Pel H.J."/>
        </authorList>
    </citation>
    <scope>NUCLEOTIDE SEQUENCE [LARGE SCALE GENOMIC DNA]</scope>
    <source>
        <strain evidence="7 8">CBS 393.64</strain>
    </source>
</reference>
<comment type="caution">
    <text evidence="7">The sequence shown here is derived from an EMBL/GenBank/DDBJ whole genome shotgun (WGS) entry which is preliminary data.</text>
</comment>
<dbReference type="SMART" id="SM00066">
    <property type="entry name" value="GAL4"/>
    <property type="match status" value="1"/>
</dbReference>
<dbReference type="GeneID" id="25321586"/>
<dbReference type="AlphaFoldDB" id="A0A0F4YF09"/>
<accession>A0A0F4YF09</accession>
<keyword evidence="3" id="KW-0238">DNA-binding</keyword>
<dbReference type="GO" id="GO:0008270">
    <property type="term" value="F:zinc ion binding"/>
    <property type="evidence" value="ECO:0007669"/>
    <property type="project" value="InterPro"/>
</dbReference>
<protein>
    <submittedName>
        <fullName evidence="7">C6 transcription factor</fullName>
    </submittedName>
</protein>
<evidence type="ECO:0000313" key="8">
    <source>
        <dbReference type="Proteomes" id="UP000053958"/>
    </source>
</evidence>
<dbReference type="Proteomes" id="UP000053958">
    <property type="component" value="Unassembled WGS sequence"/>
</dbReference>
<dbReference type="STRING" id="1408163.A0A0F4YF09"/>
<dbReference type="InterPro" id="IPR007219">
    <property type="entry name" value="XnlR_reg_dom"/>
</dbReference>
<dbReference type="SUPFAM" id="SSF57701">
    <property type="entry name" value="Zn2/Cys6 DNA-binding domain"/>
    <property type="match status" value="1"/>
</dbReference>
<name>A0A0F4YF09_RASE3</name>
<dbReference type="SMART" id="SM00906">
    <property type="entry name" value="Fungal_trans"/>
    <property type="match status" value="1"/>
</dbReference>
<keyword evidence="5" id="KW-0539">Nucleus</keyword>
<keyword evidence="1" id="KW-0479">Metal-binding</keyword>
<evidence type="ECO:0000313" key="7">
    <source>
        <dbReference type="EMBL" id="KKA16725.1"/>
    </source>
</evidence>
<organism evidence="7 8">
    <name type="scientific">Rasamsonia emersonii (strain ATCC 16479 / CBS 393.64 / IMI 116815)</name>
    <dbReference type="NCBI Taxonomy" id="1408163"/>
    <lineage>
        <taxon>Eukaryota</taxon>
        <taxon>Fungi</taxon>
        <taxon>Dikarya</taxon>
        <taxon>Ascomycota</taxon>
        <taxon>Pezizomycotina</taxon>
        <taxon>Eurotiomycetes</taxon>
        <taxon>Eurotiomycetidae</taxon>
        <taxon>Eurotiales</taxon>
        <taxon>Trichocomaceae</taxon>
        <taxon>Rasamsonia</taxon>
    </lineage>
</organism>
<dbReference type="GO" id="GO:0000981">
    <property type="term" value="F:DNA-binding transcription factor activity, RNA polymerase II-specific"/>
    <property type="evidence" value="ECO:0007669"/>
    <property type="project" value="InterPro"/>
</dbReference>
<dbReference type="RefSeq" id="XP_013323337.1">
    <property type="nucleotide sequence ID" value="XM_013467883.1"/>
</dbReference>
<dbReference type="CDD" id="cd00067">
    <property type="entry name" value="GAL4"/>
    <property type="match status" value="1"/>
</dbReference>
<keyword evidence="2" id="KW-0805">Transcription regulation</keyword>
<sequence>MSKAKRGPSDRACDRCRKRKARCDFTGSACSRCQLAGIDCTFFMPVGRRGPKTRQSRAEALNAVPLIQEPPVSQLPERNAESVAPSLGTSENIPLPSATWETRVGINPALSSSQVSQQQPVPSPISDTASSRLLSSFQRWDDLAAAVACKIPTLTLERLANKCFDLYFEYLFPLIPLVHEPSLRAGLDFFVTRNLHARRASKTTAELWSPSVQRNAAGSDTSTLDTVGTLEYPESWPESTFTLLTAVCAEAASLLPAEIFPEGDLIADVFLNASRDCLNSYIEADLEHPNANSVTIRYFHSNCLHAAGKPKYSWHIFGEAARLVQVMQLHDESSYEGLFPVEAELRRRAFWIVYMGDKSAAILNNRPITLHKFSFDSRITTPYPSGIVNEPAISPGQVRTDIAQPDFIAGFNANVRLWQAASDLLLEIRILQENRVLGQPLTDEQRGRIDALYVRFMTCLDDLPLHLQIDNFGSANEGRDHSKQAVIQRVNLQVSFHCLRMVITQKFEGPEFLTPTVEQTDLLLLRKTEIARDMLRVIREAPFWALQVNGEPCVSMTQFFCRDLEDALSF</sequence>
<evidence type="ECO:0000256" key="1">
    <source>
        <dbReference type="ARBA" id="ARBA00022723"/>
    </source>
</evidence>
<keyword evidence="4" id="KW-0804">Transcription</keyword>
<evidence type="ECO:0000256" key="2">
    <source>
        <dbReference type="ARBA" id="ARBA00023015"/>
    </source>
</evidence>
<evidence type="ECO:0000256" key="4">
    <source>
        <dbReference type="ARBA" id="ARBA00023163"/>
    </source>
</evidence>
<dbReference type="PROSITE" id="PS00463">
    <property type="entry name" value="ZN2_CY6_FUNGAL_1"/>
    <property type="match status" value="1"/>
</dbReference>
<dbReference type="InterPro" id="IPR050987">
    <property type="entry name" value="AtrR-like"/>
</dbReference>
<dbReference type="Pfam" id="PF00172">
    <property type="entry name" value="Zn_clus"/>
    <property type="match status" value="1"/>
</dbReference>
<dbReference type="Pfam" id="PF04082">
    <property type="entry name" value="Fungal_trans"/>
    <property type="match status" value="1"/>
</dbReference>
<dbReference type="GO" id="GO:0006351">
    <property type="term" value="P:DNA-templated transcription"/>
    <property type="evidence" value="ECO:0007669"/>
    <property type="project" value="InterPro"/>
</dbReference>
<dbReference type="EMBL" id="LASV01000739">
    <property type="protein sequence ID" value="KKA16725.1"/>
    <property type="molecule type" value="Genomic_DNA"/>
</dbReference>
<dbReference type="OrthoDB" id="125347at2759"/>
<dbReference type="CDD" id="cd12148">
    <property type="entry name" value="fungal_TF_MHR"/>
    <property type="match status" value="1"/>
</dbReference>
<dbReference type="GO" id="GO:0003677">
    <property type="term" value="F:DNA binding"/>
    <property type="evidence" value="ECO:0007669"/>
    <property type="project" value="UniProtKB-KW"/>
</dbReference>
<gene>
    <name evidence="7" type="ORF">T310_9654</name>
</gene>
<dbReference type="Gene3D" id="4.10.240.10">
    <property type="entry name" value="Zn(2)-C6 fungal-type DNA-binding domain"/>
    <property type="match status" value="1"/>
</dbReference>
<proteinExistence type="predicted"/>
<evidence type="ECO:0000256" key="3">
    <source>
        <dbReference type="ARBA" id="ARBA00023125"/>
    </source>
</evidence>